<accession>A0A285B029</accession>
<dbReference type="AlphaFoldDB" id="A0A285B029"/>
<evidence type="ECO:0000313" key="1">
    <source>
        <dbReference type="EMBL" id="SNU34267.1"/>
    </source>
</evidence>
<name>A0A285B029_9ENTR</name>
<evidence type="ECO:0000313" key="2">
    <source>
        <dbReference type="Proteomes" id="UP000220639"/>
    </source>
</evidence>
<sequence>MAALISEVFGRINEEGNVDILYVEDGYPVTRLDAGNVYPVNSSLSVNYDHAEGITLTQEDARRIGIDIE</sequence>
<organism evidence="1 2">
    <name type="scientific">Klebsiella grimontii</name>
    <dbReference type="NCBI Taxonomy" id="2058152"/>
    <lineage>
        <taxon>Bacteria</taxon>
        <taxon>Pseudomonadati</taxon>
        <taxon>Pseudomonadota</taxon>
        <taxon>Gammaproteobacteria</taxon>
        <taxon>Enterobacterales</taxon>
        <taxon>Enterobacteriaceae</taxon>
        <taxon>Klebsiella/Raoultella group</taxon>
        <taxon>Klebsiella</taxon>
    </lineage>
</organism>
<protein>
    <submittedName>
        <fullName evidence="1">Uncharacterized protein</fullName>
    </submittedName>
</protein>
<dbReference type="RefSeq" id="WP_098140438.1">
    <property type="nucleotide sequence ID" value="NZ_CABGMQ010000011.1"/>
</dbReference>
<dbReference type="EMBL" id="FZTC01000015">
    <property type="protein sequence ID" value="SNU34267.1"/>
    <property type="molecule type" value="Genomic_DNA"/>
</dbReference>
<proteinExistence type="predicted"/>
<reference evidence="2" key="1">
    <citation type="submission" date="2017-08" db="EMBL/GenBank/DDBJ databases">
        <authorList>
            <person name="Brisse S."/>
        </authorList>
    </citation>
    <scope>NUCLEOTIDE SEQUENCE [LARGE SCALE GENOMIC DNA]</scope>
    <source>
        <strain evidence="2">06D021</strain>
    </source>
</reference>
<dbReference type="Proteomes" id="UP000220639">
    <property type="component" value="Unassembled WGS sequence"/>
</dbReference>
<gene>
    <name evidence="1" type="ORF">KOSB73_220386</name>
</gene>